<dbReference type="Proteomes" id="UP001597472">
    <property type="component" value="Unassembled WGS sequence"/>
</dbReference>
<evidence type="ECO:0000313" key="3">
    <source>
        <dbReference type="Proteomes" id="UP001597472"/>
    </source>
</evidence>
<dbReference type="PANTHER" id="PTHR46401:SF2">
    <property type="entry name" value="GLYCOSYLTRANSFERASE WBBK-RELATED"/>
    <property type="match status" value="1"/>
</dbReference>
<dbReference type="RefSeq" id="WP_376891150.1">
    <property type="nucleotide sequence ID" value="NZ_JBHULS010000001.1"/>
</dbReference>
<comment type="caution">
    <text evidence="2">The sequence shown here is derived from an EMBL/GenBank/DDBJ whole genome shotgun (WGS) entry which is preliminary data.</text>
</comment>
<dbReference type="SUPFAM" id="SSF53756">
    <property type="entry name" value="UDP-Glycosyltransferase/glycogen phosphorylase"/>
    <property type="match status" value="1"/>
</dbReference>
<dbReference type="CDD" id="cd03801">
    <property type="entry name" value="GT4_PimA-like"/>
    <property type="match status" value="1"/>
</dbReference>
<reference evidence="3" key="1">
    <citation type="journal article" date="2019" name="Int. J. Syst. Evol. Microbiol.">
        <title>The Global Catalogue of Microorganisms (GCM) 10K type strain sequencing project: providing services to taxonomists for standard genome sequencing and annotation.</title>
        <authorList>
            <consortium name="The Broad Institute Genomics Platform"/>
            <consortium name="The Broad Institute Genome Sequencing Center for Infectious Disease"/>
            <person name="Wu L."/>
            <person name="Ma J."/>
        </authorList>
    </citation>
    <scope>NUCLEOTIDE SEQUENCE [LARGE SCALE GENOMIC DNA]</scope>
    <source>
        <strain evidence="3">KCTC 42587</strain>
    </source>
</reference>
<dbReference type="PANTHER" id="PTHR46401">
    <property type="entry name" value="GLYCOSYLTRANSFERASE WBBK-RELATED"/>
    <property type="match status" value="1"/>
</dbReference>
<protein>
    <submittedName>
        <fullName evidence="2">Glycosyltransferase family 4 protein</fullName>
        <ecNumber evidence="2">2.4.-.-</ecNumber>
    </submittedName>
</protein>
<evidence type="ECO:0000256" key="1">
    <source>
        <dbReference type="ARBA" id="ARBA00022679"/>
    </source>
</evidence>
<dbReference type="GO" id="GO:0016757">
    <property type="term" value="F:glycosyltransferase activity"/>
    <property type="evidence" value="ECO:0007669"/>
    <property type="project" value="UniProtKB-KW"/>
</dbReference>
<keyword evidence="3" id="KW-1185">Reference proteome</keyword>
<organism evidence="2 3">
    <name type="scientific">Bizionia sediminis</name>
    <dbReference type="NCBI Taxonomy" id="1737064"/>
    <lineage>
        <taxon>Bacteria</taxon>
        <taxon>Pseudomonadati</taxon>
        <taxon>Bacteroidota</taxon>
        <taxon>Flavobacteriia</taxon>
        <taxon>Flavobacteriales</taxon>
        <taxon>Flavobacteriaceae</taxon>
        <taxon>Bizionia</taxon>
    </lineage>
</organism>
<keyword evidence="1 2" id="KW-0808">Transferase</keyword>
<evidence type="ECO:0000313" key="2">
    <source>
        <dbReference type="EMBL" id="MFD2550396.1"/>
    </source>
</evidence>
<keyword evidence="2" id="KW-0328">Glycosyltransferase</keyword>
<name>A0ABW5KP46_9FLAO</name>
<dbReference type="Gene3D" id="3.40.50.2000">
    <property type="entry name" value="Glycogen Phosphorylase B"/>
    <property type="match status" value="2"/>
</dbReference>
<dbReference type="EC" id="2.4.-.-" evidence="2"/>
<accession>A0ABW5KP46</accession>
<proteinExistence type="predicted"/>
<dbReference type="Pfam" id="PF13692">
    <property type="entry name" value="Glyco_trans_1_4"/>
    <property type="match status" value="1"/>
</dbReference>
<gene>
    <name evidence="2" type="ORF">ACFSQP_01080</name>
</gene>
<sequence>MKPIFIHHRSSHHAVNSGYSRLIDFYQPATVVLGQAKLPYKVAKVLGRFVNQEAGLYNSSSVFKELELLQVLKKSKNEQQVVHYLNAERDVRFTVQQGTRFNKTAFCGSFHKPPKVLENHFKSSKYIKHLDGAVAVGINQVDYIQDRLKIKEVTYIPHGVDTQFFKPKTWKNPVPTLLFVGQHLRNFDLFNSCIPVIAQQVPDLKVEVVMHKPYIKQIKPQPYIQFFSGLDDQALSLKYQQAHVLFLPMIDGTACNSILEAMASGLPIVTTDVGGNSAYLEGSGAILAPPKDANYLIDATVYWLRYEQLLQDIAIKTRAHALQYDWKRVADLVKAFHGTLF</sequence>
<dbReference type="EMBL" id="JBHULS010000001">
    <property type="protein sequence ID" value="MFD2550396.1"/>
    <property type="molecule type" value="Genomic_DNA"/>
</dbReference>